<evidence type="ECO:0000313" key="2">
    <source>
        <dbReference type="EMBL" id="KAK7677084.1"/>
    </source>
</evidence>
<accession>A0AAW0FCQ8</accession>
<evidence type="ECO:0000256" key="1">
    <source>
        <dbReference type="SAM" id="MobiDB-lite"/>
    </source>
</evidence>
<evidence type="ECO:0000313" key="3">
    <source>
        <dbReference type="Proteomes" id="UP001385951"/>
    </source>
</evidence>
<feature type="region of interest" description="Disordered" evidence="1">
    <location>
        <begin position="311"/>
        <end position="332"/>
    </location>
</feature>
<dbReference type="Proteomes" id="UP001385951">
    <property type="component" value="Unassembled WGS sequence"/>
</dbReference>
<protein>
    <submittedName>
        <fullName evidence="2">Uncharacterized protein</fullName>
    </submittedName>
</protein>
<dbReference type="EMBL" id="JASBNA010000096">
    <property type="protein sequence ID" value="KAK7677084.1"/>
    <property type="molecule type" value="Genomic_DNA"/>
</dbReference>
<feature type="compositionally biased region" description="Polar residues" evidence="1">
    <location>
        <begin position="311"/>
        <end position="320"/>
    </location>
</feature>
<reference evidence="2 3" key="1">
    <citation type="submission" date="2022-09" db="EMBL/GenBank/DDBJ databases">
        <authorList>
            <person name="Palmer J.M."/>
        </authorList>
    </citation>
    <scope>NUCLEOTIDE SEQUENCE [LARGE SCALE GENOMIC DNA]</scope>
    <source>
        <strain evidence="2 3">DSM 7382</strain>
    </source>
</reference>
<organism evidence="2 3">
    <name type="scientific">Cerrena zonata</name>
    <dbReference type="NCBI Taxonomy" id="2478898"/>
    <lineage>
        <taxon>Eukaryota</taxon>
        <taxon>Fungi</taxon>
        <taxon>Dikarya</taxon>
        <taxon>Basidiomycota</taxon>
        <taxon>Agaricomycotina</taxon>
        <taxon>Agaricomycetes</taxon>
        <taxon>Polyporales</taxon>
        <taxon>Cerrenaceae</taxon>
        <taxon>Cerrena</taxon>
    </lineage>
</organism>
<gene>
    <name evidence="2" type="ORF">QCA50_019982</name>
</gene>
<proteinExistence type="predicted"/>
<dbReference type="AlphaFoldDB" id="A0AAW0FCQ8"/>
<sequence>MSSPSTLKQSLHAVTALAFKTFGSPASPAISDYSSTPTIGKAGFQNDDKAEMTSLTPHALHQAFRSYLSTDPEVASSHPHLSYYSSQTDTQFNALAHNVYKEVVRRDAMTPVPQLSPPRTSSVPVNPLYRHDFSRYSDENLKAVVRNVDAELVRRHPQVAEITNGIFAPQPRRAGTTIPSDVTSAQLPSIRHVQSSRRMLTPNSERRLSICTVPARIQSPLRRASSRSPASSPYSSEYDWVSSDLGSDDIGDDVESCGESPVVGNKFRARELRRRDSEIHRLKGQLVEAQTKLRIPRLTVSHFEVSSALGQHPQNQNLGSLTRKKTSRQDCY</sequence>
<name>A0AAW0FCQ8_9APHY</name>
<comment type="caution">
    <text evidence="2">The sequence shown here is derived from an EMBL/GenBank/DDBJ whole genome shotgun (WGS) entry which is preliminary data.</text>
</comment>
<keyword evidence="3" id="KW-1185">Reference proteome</keyword>